<protein>
    <submittedName>
        <fullName evidence="6">Site-specific recombinase XerD</fullName>
    </submittedName>
</protein>
<dbReference type="Proteomes" id="UP000291591">
    <property type="component" value="Unassembled WGS sequence"/>
</dbReference>
<evidence type="ECO:0000313" key="7">
    <source>
        <dbReference type="Proteomes" id="UP000291591"/>
    </source>
</evidence>
<evidence type="ECO:0000256" key="1">
    <source>
        <dbReference type="ARBA" id="ARBA00022908"/>
    </source>
</evidence>
<evidence type="ECO:0000259" key="5">
    <source>
        <dbReference type="PROSITE" id="PS51898"/>
    </source>
</evidence>
<name>A0A4Q7UWB6_PSEST</name>
<keyword evidence="3" id="KW-0233">DNA recombination</keyword>
<dbReference type="SUPFAM" id="SSF56349">
    <property type="entry name" value="DNA breaking-rejoining enzymes"/>
    <property type="match status" value="1"/>
</dbReference>
<gene>
    <name evidence="6" type="ORF">EV383_3189</name>
</gene>
<feature type="region of interest" description="Disordered" evidence="4">
    <location>
        <begin position="419"/>
        <end position="455"/>
    </location>
</feature>
<dbReference type="InterPro" id="IPR002104">
    <property type="entry name" value="Integrase_catalytic"/>
</dbReference>
<dbReference type="Gene3D" id="1.10.443.10">
    <property type="entry name" value="Intergrase catalytic core"/>
    <property type="match status" value="1"/>
</dbReference>
<dbReference type="AlphaFoldDB" id="A0A4Q7UWB6"/>
<dbReference type="PANTHER" id="PTHR30349">
    <property type="entry name" value="PHAGE INTEGRASE-RELATED"/>
    <property type="match status" value="1"/>
</dbReference>
<dbReference type="GO" id="GO:0006310">
    <property type="term" value="P:DNA recombination"/>
    <property type="evidence" value="ECO:0007669"/>
    <property type="project" value="UniProtKB-KW"/>
</dbReference>
<dbReference type="InterPro" id="IPR011010">
    <property type="entry name" value="DNA_brk_join_enz"/>
</dbReference>
<evidence type="ECO:0000256" key="3">
    <source>
        <dbReference type="ARBA" id="ARBA00023172"/>
    </source>
</evidence>
<dbReference type="RefSeq" id="WP_242623124.1">
    <property type="nucleotide sequence ID" value="NZ_SHKL01000001.1"/>
</dbReference>
<dbReference type="PANTHER" id="PTHR30349:SF81">
    <property type="entry name" value="TYROSINE RECOMBINASE XERC"/>
    <property type="match status" value="1"/>
</dbReference>
<feature type="region of interest" description="Disordered" evidence="4">
    <location>
        <begin position="77"/>
        <end position="143"/>
    </location>
</feature>
<dbReference type="Pfam" id="PF00589">
    <property type="entry name" value="Phage_integrase"/>
    <property type="match status" value="1"/>
</dbReference>
<dbReference type="EMBL" id="SHKL01000001">
    <property type="protein sequence ID" value="RZT86297.1"/>
    <property type="molecule type" value="Genomic_DNA"/>
</dbReference>
<comment type="caution">
    <text evidence="6">The sequence shown here is derived from an EMBL/GenBank/DDBJ whole genome shotgun (WGS) entry which is preliminary data.</text>
</comment>
<feature type="compositionally biased region" description="Low complexity" evidence="4">
    <location>
        <begin position="113"/>
        <end position="134"/>
    </location>
</feature>
<keyword evidence="1" id="KW-0229">DNA integration</keyword>
<keyword evidence="7" id="KW-1185">Reference proteome</keyword>
<proteinExistence type="predicted"/>
<dbReference type="InterPro" id="IPR013762">
    <property type="entry name" value="Integrase-like_cat_sf"/>
</dbReference>
<accession>A0A4Q7UWB6</accession>
<dbReference type="Gene3D" id="1.10.150.130">
    <property type="match status" value="1"/>
</dbReference>
<evidence type="ECO:0000256" key="2">
    <source>
        <dbReference type="ARBA" id="ARBA00023125"/>
    </source>
</evidence>
<feature type="region of interest" description="Disordered" evidence="4">
    <location>
        <begin position="1"/>
        <end position="34"/>
    </location>
</feature>
<dbReference type="InterPro" id="IPR050090">
    <property type="entry name" value="Tyrosine_recombinase_XerCD"/>
</dbReference>
<keyword evidence="2" id="KW-0238">DNA-binding</keyword>
<dbReference type="Pfam" id="PF02899">
    <property type="entry name" value="Phage_int_SAM_1"/>
    <property type="match status" value="1"/>
</dbReference>
<dbReference type="PROSITE" id="PS51898">
    <property type="entry name" value="TYR_RECOMBINASE"/>
    <property type="match status" value="1"/>
</dbReference>
<dbReference type="InterPro" id="IPR004107">
    <property type="entry name" value="Integrase_SAM-like_N"/>
</dbReference>
<reference evidence="6 7" key="1">
    <citation type="submission" date="2019-02" db="EMBL/GenBank/DDBJ databases">
        <title>Sequencing the genomes of 1000 actinobacteria strains.</title>
        <authorList>
            <person name="Klenk H.-P."/>
        </authorList>
    </citation>
    <scope>NUCLEOTIDE SEQUENCE [LARGE SCALE GENOMIC DNA]</scope>
    <source>
        <strain evidence="6 7">DSM 45779</strain>
    </source>
</reference>
<evidence type="ECO:0000256" key="4">
    <source>
        <dbReference type="SAM" id="MobiDB-lite"/>
    </source>
</evidence>
<dbReference type="GO" id="GO:0015074">
    <property type="term" value="P:DNA integration"/>
    <property type="evidence" value="ECO:0007669"/>
    <property type="project" value="UniProtKB-KW"/>
</dbReference>
<dbReference type="GO" id="GO:0003677">
    <property type="term" value="F:DNA binding"/>
    <property type="evidence" value="ECO:0007669"/>
    <property type="project" value="UniProtKB-KW"/>
</dbReference>
<dbReference type="InterPro" id="IPR010998">
    <property type="entry name" value="Integrase_recombinase_N"/>
</dbReference>
<sequence>MADETISGPIAVLASLPRPVPPPDLQPESEWPGVEDPDALRALVAQWLAGYGGAQTRRTYAYALGLPIGWADGVTGRPDTAAGGGSTGGGSTGGGSTGGGSTGGGSTGARATAPVSGSPGPAESSGAGTGRSPGRTPPPAPRGPLHHLAWFRWCASRSLDPRHATATHVTAWLHALDTAGAQKRTRARMLSTVSAFYGHLLDEGVIAGNPAALNRKRLGLSGGSRDPSPTVRLTAAQVRALLESAARLPHPTRHRDLYALRAVTVVALLSLGLRVSEVAGLDRDDLVVSGGERLLRVLGKGGVRREVYLTGLAADALTAYLAERDRTAGTAVPARRGRGAASSPLLATRDGGRCTRFALYTLLRRVAETGGPELDDVADRVHPHALRHAYVTIALENGAPIQHVQADVGHATIATTQHYDRGRRTRSSSAADVVAEALRPTGGGTGPRESGTSTS</sequence>
<organism evidence="6 7">
    <name type="scientific">Pseudonocardia sediminis</name>
    <dbReference type="NCBI Taxonomy" id="1397368"/>
    <lineage>
        <taxon>Bacteria</taxon>
        <taxon>Bacillati</taxon>
        <taxon>Actinomycetota</taxon>
        <taxon>Actinomycetes</taxon>
        <taxon>Pseudonocardiales</taxon>
        <taxon>Pseudonocardiaceae</taxon>
        <taxon>Pseudonocardia</taxon>
    </lineage>
</organism>
<evidence type="ECO:0000313" key="6">
    <source>
        <dbReference type="EMBL" id="RZT86297.1"/>
    </source>
</evidence>
<feature type="compositionally biased region" description="Gly residues" evidence="4">
    <location>
        <begin position="82"/>
        <end position="107"/>
    </location>
</feature>
<feature type="domain" description="Tyr recombinase" evidence="5">
    <location>
        <begin position="228"/>
        <end position="432"/>
    </location>
</feature>